<dbReference type="EMBL" id="JBHRYH010000046">
    <property type="protein sequence ID" value="MFC3627774.1"/>
    <property type="molecule type" value="Genomic_DNA"/>
</dbReference>
<reference evidence="3" key="1">
    <citation type="journal article" date="2019" name="Int. J. Syst. Evol. Microbiol.">
        <title>The Global Catalogue of Microorganisms (GCM) 10K type strain sequencing project: providing services to taxonomists for standard genome sequencing and annotation.</title>
        <authorList>
            <consortium name="The Broad Institute Genomics Platform"/>
            <consortium name="The Broad Institute Genome Sequencing Center for Infectious Disease"/>
            <person name="Wu L."/>
            <person name="Ma J."/>
        </authorList>
    </citation>
    <scope>NUCLEOTIDE SEQUENCE [LARGE SCALE GENOMIC DNA]</scope>
    <source>
        <strain evidence="3">KCTC 42195</strain>
    </source>
</reference>
<dbReference type="InterPro" id="IPR017926">
    <property type="entry name" value="GATASE"/>
</dbReference>
<gene>
    <name evidence="2" type="ORF">ACFOKJ_16755</name>
</gene>
<dbReference type="PANTHER" id="PTHR42695:SF5">
    <property type="entry name" value="GLUTAMINE AMIDOTRANSFERASE YLR126C-RELATED"/>
    <property type="match status" value="1"/>
</dbReference>
<name>A0ABV7TYB7_9NEIS</name>
<evidence type="ECO:0000313" key="2">
    <source>
        <dbReference type="EMBL" id="MFC3627774.1"/>
    </source>
</evidence>
<dbReference type="PANTHER" id="PTHR42695">
    <property type="entry name" value="GLUTAMINE AMIDOTRANSFERASE YLR126C-RELATED"/>
    <property type="match status" value="1"/>
</dbReference>
<dbReference type="InterPro" id="IPR029062">
    <property type="entry name" value="Class_I_gatase-like"/>
</dbReference>
<evidence type="ECO:0000313" key="3">
    <source>
        <dbReference type="Proteomes" id="UP001595636"/>
    </source>
</evidence>
<keyword evidence="2" id="KW-0315">Glutamine amidotransferase</keyword>
<protein>
    <submittedName>
        <fullName evidence="2">Type 1 glutamine amidotransferase</fullName>
    </submittedName>
</protein>
<keyword evidence="3" id="KW-1185">Reference proteome</keyword>
<dbReference type="PROSITE" id="PS51273">
    <property type="entry name" value="GATASE_TYPE_1"/>
    <property type="match status" value="1"/>
</dbReference>
<dbReference type="Gene3D" id="3.40.50.880">
    <property type="match status" value="1"/>
</dbReference>
<accession>A0ABV7TYB7</accession>
<feature type="domain" description="Glutamine amidotransferase" evidence="1">
    <location>
        <begin position="43"/>
        <end position="179"/>
    </location>
</feature>
<dbReference type="RefSeq" id="WP_390281764.1">
    <property type="nucleotide sequence ID" value="NZ_JBHRYH010000046.1"/>
</dbReference>
<dbReference type="Proteomes" id="UP001595636">
    <property type="component" value="Unassembled WGS sequence"/>
</dbReference>
<sequence>MHTVLIIQHTAYSAPAYFLSFLEQHGIAANIIRLHEGDALPGQLHGYGGLALFGGAMSVNDHEQYDWIQAELDLVRLAVRQDVPVIGHCLGGQMLAKALGGRVCRAPVPEMGWHALQHEDATAAAWLGEETAPQVFQWHGDTFELPEGAVLLASSRWCRNQMFSYRDKHIGMQFHCEMTDALIREWLEEAGHEIDRHDLPSVMPSPVIAAATAGYLPGSQQLAANIYRRWIRQLKPRSA</sequence>
<comment type="caution">
    <text evidence="2">The sequence shown here is derived from an EMBL/GenBank/DDBJ whole genome shotgun (WGS) entry which is preliminary data.</text>
</comment>
<dbReference type="CDD" id="cd01741">
    <property type="entry name" value="GATase1_1"/>
    <property type="match status" value="1"/>
</dbReference>
<proteinExistence type="predicted"/>
<dbReference type="SUPFAM" id="SSF52317">
    <property type="entry name" value="Class I glutamine amidotransferase-like"/>
    <property type="match status" value="1"/>
</dbReference>
<dbReference type="Pfam" id="PF00117">
    <property type="entry name" value="GATase"/>
    <property type="match status" value="1"/>
</dbReference>
<dbReference type="InterPro" id="IPR044992">
    <property type="entry name" value="ChyE-like"/>
</dbReference>
<organism evidence="2 3">
    <name type="scientific">Vogesella amnigena</name>
    <dbReference type="NCBI Taxonomy" id="1507449"/>
    <lineage>
        <taxon>Bacteria</taxon>
        <taxon>Pseudomonadati</taxon>
        <taxon>Pseudomonadota</taxon>
        <taxon>Betaproteobacteria</taxon>
        <taxon>Neisseriales</taxon>
        <taxon>Chromobacteriaceae</taxon>
        <taxon>Vogesella</taxon>
    </lineage>
</organism>
<evidence type="ECO:0000259" key="1">
    <source>
        <dbReference type="Pfam" id="PF00117"/>
    </source>
</evidence>